<dbReference type="GO" id="GO:0000729">
    <property type="term" value="P:DNA double-strand break processing"/>
    <property type="evidence" value="ECO:0007669"/>
    <property type="project" value="TreeGrafter"/>
</dbReference>
<dbReference type="PANTHER" id="PTHR46060">
    <property type="entry name" value="MARINER MOS1 TRANSPOSASE-LIKE PROTEIN"/>
    <property type="match status" value="1"/>
</dbReference>
<dbReference type="GO" id="GO:0046975">
    <property type="term" value="F:histone H3K36 methyltransferase activity"/>
    <property type="evidence" value="ECO:0007669"/>
    <property type="project" value="TreeGrafter"/>
</dbReference>
<dbReference type="GO" id="GO:0035861">
    <property type="term" value="C:site of double-strand break"/>
    <property type="evidence" value="ECO:0007669"/>
    <property type="project" value="TreeGrafter"/>
</dbReference>
<dbReference type="GO" id="GO:0005634">
    <property type="term" value="C:nucleus"/>
    <property type="evidence" value="ECO:0007669"/>
    <property type="project" value="TreeGrafter"/>
</dbReference>
<dbReference type="InterPro" id="IPR052709">
    <property type="entry name" value="Transposase-MT_Hybrid"/>
</dbReference>
<keyword evidence="2" id="KW-1185">Reference proteome</keyword>
<dbReference type="OrthoDB" id="10032414at2759"/>
<dbReference type="GO" id="GO:0000014">
    <property type="term" value="F:single-stranded DNA endodeoxyribonuclease activity"/>
    <property type="evidence" value="ECO:0007669"/>
    <property type="project" value="TreeGrafter"/>
</dbReference>
<dbReference type="EMBL" id="KQ414675">
    <property type="protein sequence ID" value="KOC64106.1"/>
    <property type="molecule type" value="Genomic_DNA"/>
</dbReference>
<dbReference type="Proteomes" id="UP000053825">
    <property type="component" value="Unassembled WGS sequence"/>
</dbReference>
<protein>
    <submittedName>
        <fullName evidence="1">Histone-lysine N-methyltransferase SETMAR</fullName>
    </submittedName>
</protein>
<dbReference type="GO" id="GO:0003697">
    <property type="term" value="F:single-stranded DNA binding"/>
    <property type="evidence" value="ECO:0007669"/>
    <property type="project" value="TreeGrafter"/>
</dbReference>
<dbReference type="STRING" id="597456.A0A0L7QZX4"/>
<accession>A0A0L7QZX4</accession>
<organism evidence="1 2">
    <name type="scientific">Habropoda laboriosa</name>
    <dbReference type="NCBI Taxonomy" id="597456"/>
    <lineage>
        <taxon>Eukaryota</taxon>
        <taxon>Metazoa</taxon>
        <taxon>Ecdysozoa</taxon>
        <taxon>Arthropoda</taxon>
        <taxon>Hexapoda</taxon>
        <taxon>Insecta</taxon>
        <taxon>Pterygota</taxon>
        <taxon>Neoptera</taxon>
        <taxon>Endopterygota</taxon>
        <taxon>Hymenoptera</taxon>
        <taxon>Apocrita</taxon>
        <taxon>Aculeata</taxon>
        <taxon>Apoidea</taxon>
        <taxon>Anthophila</taxon>
        <taxon>Apidae</taxon>
        <taxon>Habropoda</taxon>
    </lineage>
</organism>
<sequence length="222" mass="26001">MDRKQIRIIFSCECELGYKAVETTCNVDNDQLKALVQVDLRTTVRQLAQEVGVRHSTVIGHLRQLEKSKKLDKWVPHELSEMIMSKKHDPFLQRTVIYDEKWIMYDNRRRIAKLNPALVNRRSSIILHENARPHAAQTTLQKLNKLGYETLPSLDHTRHKQHYKIKHLGHYLPGEIFTNQAVAEDAYKEFINSRTLEFCTTGIEKLISRWQKCVNSNGSYFD</sequence>
<dbReference type="GO" id="GO:0006303">
    <property type="term" value="P:double-strand break repair via nonhomologous end joining"/>
    <property type="evidence" value="ECO:0007669"/>
    <property type="project" value="TreeGrafter"/>
</dbReference>
<proteinExistence type="predicted"/>
<dbReference type="GO" id="GO:0032259">
    <property type="term" value="P:methylation"/>
    <property type="evidence" value="ECO:0007669"/>
    <property type="project" value="UniProtKB-KW"/>
</dbReference>
<name>A0A0L7QZX4_9HYME</name>
<evidence type="ECO:0000313" key="2">
    <source>
        <dbReference type="Proteomes" id="UP000053825"/>
    </source>
</evidence>
<dbReference type="GO" id="GO:0015074">
    <property type="term" value="P:DNA integration"/>
    <property type="evidence" value="ECO:0007669"/>
    <property type="project" value="TreeGrafter"/>
</dbReference>
<dbReference type="GO" id="GO:0000793">
    <property type="term" value="C:condensed chromosome"/>
    <property type="evidence" value="ECO:0007669"/>
    <property type="project" value="TreeGrafter"/>
</dbReference>
<dbReference type="PANTHER" id="PTHR46060:SF2">
    <property type="entry name" value="HISTONE-LYSINE N-METHYLTRANSFERASE SETMAR"/>
    <property type="match status" value="1"/>
</dbReference>
<keyword evidence="1" id="KW-0808">Transferase</keyword>
<dbReference type="Gene3D" id="3.30.420.10">
    <property type="entry name" value="Ribonuclease H-like superfamily/Ribonuclease H"/>
    <property type="match status" value="1"/>
</dbReference>
<evidence type="ECO:0000313" key="1">
    <source>
        <dbReference type="EMBL" id="KOC64106.1"/>
    </source>
</evidence>
<dbReference type="AlphaFoldDB" id="A0A0L7QZX4"/>
<gene>
    <name evidence="1" type="ORF">WH47_01674</name>
</gene>
<dbReference type="GO" id="GO:0003690">
    <property type="term" value="F:double-stranded DNA binding"/>
    <property type="evidence" value="ECO:0007669"/>
    <property type="project" value="TreeGrafter"/>
</dbReference>
<dbReference type="GO" id="GO:0042800">
    <property type="term" value="F:histone H3K4 methyltransferase activity"/>
    <property type="evidence" value="ECO:0007669"/>
    <property type="project" value="TreeGrafter"/>
</dbReference>
<dbReference type="GO" id="GO:0044547">
    <property type="term" value="F:DNA topoisomerase binding"/>
    <property type="evidence" value="ECO:0007669"/>
    <property type="project" value="TreeGrafter"/>
</dbReference>
<dbReference type="Gene3D" id="1.10.10.10">
    <property type="entry name" value="Winged helix-like DNA-binding domain superfamily/Winged helix DNA-binding domain"/>
    <property type="match status" value="1"/>
</dbReference>
<dbReference type="GO" id="GO:0031297">
    <property type="term" value="P:replication fork processing"/>
    <property type="evidence" value="ECO:0007669"/>
    <property type="project" value="TreeGrafter"/>
</dbReference>
<dbReference type="GO" id="GO:0044774">
    <property type="term" value="P:mitotic DNA integrity checkpoint signaling"/>
    <property type="evidence" value="ECO:0007669"/>
    <property type="project" value="TreeGrafter"/>
</dbReference>
<dbReference type="InterPro" id="IPR036397">
    <property type="entry name" value="RNaseH_sf"/>
</dbReference>
<keyword evidence="1" id="KW-0489">Methyltransferase</keyword>
<reference evidence="1 2" key="1">
    <citation type="submission" date="2015-07" db="EMBL/GenBank/DDBJ databases">
        <title>The genome of Habropoda laboriosa.</title>
        <authorList>
            <person name="Pan H."/>
            <person name="Kapheim K."/>
        </authorList>
    </citation>
    <scope>NUCLEOTIDE SEQUENCE [LARGE SCALE GENOMIC DNA]</scope>
    <source>
        <strain evidence="1">0110345459</strain>
    </source>
</reference>
<dbReference type="InterPro" id="IPR036388">
    <property type="entry name" value="WH-like_DNA-bd_sf"/>
</dbReference>